<accession>A0A0D1XCM6</accession>
<dbReference type="EMBL" id="LGUG01000004">
    <property type="protein sequence ID" value="KON96191.1"/>
    <property type="molecule type" value="Genomic_DNA"/>
</dbReference>
<dbReference type="Proteomes" id="UP000182836">
    <property type="component" value="Unassembled WGS sequence"/>
</dbReference>
<protein>
    <submittedName>
        <fullName evidence="2">Uncharacterized protein</fullName>
    </submittedName>
</protein>
<dbReference type="AlphaFoldDB" id="A0A0D1XCM6"/>
<reference evidence="3 5" key="2">
    <citation type="submission" date="2016-10" db="EMBL/GenBank/DDBJ databases">
        <authorList>
            <person name="de Groot N.N."/>
        </authorList>
    </citation>
    <scope>NUCLEOTIDE SEQUENCE [LARGE SCALE GENOMIC DNA]</scope>
    <source>
        <strain evidence="3 5">DSM 2895</strain>
    </source>
</reference>
<organism evidence="2 4">
    <name type="scientific">Aneurinibacillus migulanus</name>
    <name type="common">Bacillus migulanus</name>
    <dbReference type="NCBI Taxonomy" id="47500"/>
    <lineage>
        <taxon>Bacteria</taxon>
        <taxon>Bacillati</taxon>
        <taxon>Bacillota</taxon>
        <taxon>Bacilli</taxon>
        <taxon>Bacillales</taxon>
        <taxon>Paenibacillaceae</taxon>
        <taxon>Aneurinibacillus group</taxon>
        <taxon>Aneurinibacillus</taxon>
    </lineage>
</organism>
<dbReference type="STRING" id="47500.AF333_12560"/>
<evidence type="ECO:0000313" key="5">
    <source>
        <dbReference type="Proteomes" id="UP000182836"/>
    </source>
</evidence>
<evidence type="ECO:0000313" key="3">
    <source>
        <dbReference type="EMBL" id="SDI74749.1"/>
    </source>
</evidence>
<keyword evidence="1" id="KW-0812">Transmembrane</keyword>
<evidence type="ECO:0000256" key="1">
    <source>
        <dbReference type="SAM" id="Phobius"/>
    </source>
</evidence>
<name>A0A0D1XCM6_ANEMI</name>
<dbReference type="Proteomes" id="UP000037269">
    <property type="component" value="Unassembled WGS sequence"/>
</dbReference>
<proteinExistence type="predicted"/>
<sequence>MLKWKIINVLLLALGGYVLYNAYDVLASFLAGVRGTVVIYRLGFEIPLNDQSLLGYGLFFAVLGALFLLAPIFVNRLRVRRGVVEKV</sequence>
<feature type="transmembrane region" description="Helical" evidence="1">
    <location>
        <begin position="7"/>
        <end position="33"/>
    </location>
</feature>
<keyword evidence="1" id="KW-0472">Membrane</keyword>
<evidence type="ECO:0000313" key="2">
    <source>
        <dbReference type="EMBL" id="KON96191.1"/>
    </source>
</evidence>
<reference evidence="2 4" key="1">
    <citation type="submission" date="2015-07" db="EMBL/GenBank/DDBJ databases">
        <title>Fjat-14205 dsm 2895.</title>
        <authorList>
            <person name="Liu B."/>
            <person name="Wang J."/>
            <person name="Zhu Y."/>
            <person name="Liu G."/>
            <person name="Chen Q."/>
            <person name="Chen Z."/>
            <person name="Lan J."/>
            <person name="Che J."/>
            <person name="Ge C."/>
            <person name="Shi H."/>
            <person name="Pan Z."/>
            <person name="Liu X."/>
        </authorList>
    </citation>
    <scope>NUCLEOTIDE SEQUENCE [LARGE SCALE GENOMIC DNA]</scope>
    <source>
        <strain evidence="2 4">DSM 2895</strain>
    </source>
</reference>
<keyword evidence="4" id="KW-1185">Reference proteome</keyword>
<gene>
    <name evidence="2" type="ORF">AF333_12560</name>
    <name evidence="3" type="ORF">SAMN04487909_10785</name>
</gene>
<dbReference type="PATRIC" id="fig|47500.8.peg.4608"/>
<dbReference type="EMBL" id="FNED01000007">
    <property type="protein sequence ID" value="SDI74749.1"/>
    <property type="molecule type" value="Genomic_DNA"/>
</dbReference>
<dbReference type="RefSeq" id="WP_043068916.1">
    <property type="nucleotide sequence ID" value="NZ_CCMI01000179.1"/>
</dbReference>
<keyword evidence="1" id="KW-1133">Transmembrane helix</keyword>
<evidence type="ECO:0000313" key="4">
    <source>
        <dbReference type="Proteomes" id="UP000037269"/>
    </source>
</evidence>
<feature type="transmembrane region" description="Helical" evidence="1">
    <location>
        <begin position="53"/>
        <end position="74"/>
    </location>
</feature>